<feature type="signal peptide" evidence="1">
    <location>
        <begin position="1"/>
        <end position="24"/>
    </location>
</feature>
<evidence type="ECO:0000256" key="1">
    <source>
        <dbReference type="SAM" id="SignalP"/>
    </source>
</evidence>
<accession>A0A078GZ19</accession>
<gene>
    <name evidence="2" type="primary">BnaA04g24950D</name>
    <name evidence="2" type="ORF">GSBRNA2T00045090001</name>
</gene>
<dbReference type="Gramene" id="CDY30394">
    <property type="protein sequence ID" value="CDY30394"/>
    <property type="gene ID" value="GSBRNA2T00045090001"/>
</dbReference>
<sequence>MATTRKTLITLVFTILFLESSFHCRSIASALTPDNGYGEIKSEICFTVLSPCNWRHPDGEAMCNDYCRRDKNKSGHCNAHSQCCCVF</sequence>
<keyword evidence="3" id="KW-1185">Reference proteome</keyword>
<keyword evidence="1" id="KW-0732">Signal</keyword>
<name>A0A078GZ19_BRANA</name>
<dbReference type="EMBL" id="LK032253">
    <property type="protein sequence ID" value="CDY30394.1"/>
    <property type="molecule type" value="Genomic_DNA"/>
</dbReference>
<dbReference type="PaxDb" id="3708-A0A078GZ19"/>
<organism evidence="2 3">
    <name type="scientific">Brassica napus</name>
    <name type="common">Rape</name>
    <dbReference type="NCBI Taxonomy" id="3708"/>
    <lineage>
        <taxon>Eukaryota</taxon>
        <taxon>Viridiplantae</taxon>
        <taxon>Streptophyta</taxon>
        <taxon>Embryophyta</taxon>
        <taxon>Tracheophyta</taxon>
        <taxon>Spermatophyta</taxon>
        <taxon>Magnoliopsida</taxon>
        <taxon>eudicotyledons</taxon>
        <taxon>Gunneridae</taxon>
        <taxon>Pentapetalae</taxon>
        <taxon>rosids</taxon>
        <taxon>malvids</taxon>
        <taxon>Brassicales</taxon>
        <taxon>Brassicaceae</taxon>
        <taxon>Brassiceae</taxon>
        <taxon>Brassica</taxon>
    </lineage>
</organism>
<dbReference type="Proteomes" id="UP000028999">
    <property type="component" value="Unassembled WGS sequence"/>
</dbReference>
<dbReference type="OMA" id="KSEICFT"/>
<evidence type="ECO:0000313" key="2">
    <source>
        <dbReference type="EMBL" id="CDY30394.1"/>
    </source>
</evidence>
<protein>
    <submittedName>
        <fullName evidence="2">BnaA04g24950D protein</fullName>
    </submittedName>
</protein>
<reference evidence="2 3" key="1">
    <citation type="journal article" date="2014" name="Science">
        <title>Plant genetics. Early allopolyploid evolution in the post-Neolithic Brassica napus oilseed genome.</title>
        <authorList>
            <person name="Chalhoub B."/>
            <person name="Denoeud F."/>
            <person name="Liu S."/>
            <person name="Parkin I.A."/>
            <person name="Tang H."/>
            <person name="Wang X."/>
            <person name="Chiquet J."/>
            <person name="Belcram H."/>
            <person name="Tong C."/>
            <person name="Samans B."/>
            <person name="Correa M."/>
            <person name="Da Silva C."/>
            <person name="Just J."/>
            <person name="Falentin C."/>
            <person name="Koh C.S."/>
            <person name="Le Clainche I."/>
            <person name="Bernard M."/>
            <person name="Bento P."/>
            <person name="Noel B."/>
            <person name="Labadie K."/>
            <person name="Alberti A."/>
            <person name="Charles M."/>
            <person name="Arnaud D."/>
            <person name="Guo H."/>
            <person name="Daviaud C."/>
            <person name="Alamery S."/>
            <person name="Jabbari K."/>
            <person name="Zhao M."/>
            <person name="Edger P.P."/>
            <person name="Chelaifa H."/>
            <person name="Tack D."/>
            <person name="Lassalle G."/>
            <person name="Mestiri I."/>
            <person name="Schnel N."/>
            <person name="Le Paslier M.C."/>
            <person name="Fan G."/>
            <person name="Renault V."/>
            <person name="Bayer P.E."/>
            <person name="Golicz A.A."/>
            <person name="Manoli S."/>
            <person name="Lee T.H."/>
            <person name="Thi V.H."/>
            <person name="Chalabi S."/>
            <person name="Hu Q."/>
            <person name="Fan C."/>
            <person name="Tollenaere R."/>
            <person name="Lu Y."/>
            <person name="Battail C."/>
            <person name="Shen J."/>
            <person name="Sidebottom C.H."/>
            <person name="Wang X."/>
            <person name="Canaguier A."/>
            <person name="Chauveau A."/>
            <person name="Berard A."/>
            <person name="Deniot G."/>
            <person name="Guan M."/>
            <person name="Liu Z."/>
            <person name="Sun F."/>
            <person name="Lim Y.P."/>
            <person name="Lyons E."/>
            <person name="Town C.D."/>
            <person name="Bancroft I."/>
            <person name="Wang X."/>
            <person name="Meng J."/>
            <person name="Ma J."/>
            <person name="Pires J.C."/>
            <person name="King G.J."/>
            <person name="Brunel D."/>
            <person name="Delourme R."/>
            <person name="Renard M."/>
            <person name="Aury J.M."/>
            <person name="Adams K.L."/>
            <person name="Batley J."/>
            <person name="Snowdon R.J."/>
            <person name="Tost J."/>
            <person name="Edwards D."/>
            <person name="Zhou Y."/>
            <person name="Hua W."/>
            <person name="Sharpe A.G."/>
            <person name="Paterson A.H."/>
            <person name="Guan C."/>
            <person name="Wincker P."/>
        </authorList>
    </citation>
    <scope>NUCLEOTIDE SEQUENCE [LARGE SCALE GENOMIC DNA]</scope>
    <source>
        <strain evidence="3">cv. Darmor-bzh</strain>
    </source>
</reference>
<proteinExistence type="predicted"/>
<evidence type="ECO:0000313" key="3">
    <source>
        <dbReference type="Proteomes" id="UP000028999"/>
    </source>
</evidence>
<dbReference type="AlphaFoldDB" id="A0A078GZ19"/>
<feature type="chain" id="PRO_5044539990" evidence="1">
    <location>
        <begin position="25"/>
        <end position="87"/>
    </location>
</feature>